<keyword evidence="11" id="KW-1003">Cell membrane</keyword>
<dbReference type="InterPro" id="IPR045083">
    <property type="entry name" value="ATP_synth_F0_asu_bact/mt"/>
</dbReference>
<gene>
    <name evidence="11 13" type="primary">atpB</name>
    <name evidence="13" type="ORF">Mal52_38170</name>
</gene>
<dbReference type="PANTHER" id="PTHR11410:SF0">
    <property type="entry name" value="ATP SYNTHASE SUBUNIT A"/>
    <property type="match status" value="1"/>
</dbReference>
<evidence type="ECO:0000256" key="11">
    <source>
        <dbReference type="HAMAP-Rule" id="MF_01393"/>
    </source>
</evidence>
<comment type="subcellular location">
    <subcellularLocation>
        <location evidence="11 12">Cell membrane</location>
        <topology evidence="11 12">Multi-pass membrane protein</topology>
    </subcellularLocation>
    <subcellularLocation>
        <location evidence="1">Membrane</location>
        <topology evidence="1">Multi-pass membrane protein</topology>
    </subcellularLocation>
</comment>
<name>A0A517ZS94_9PLAN</name>
<dbReference type="PANTHER" id="PTHR11410">
    <property type="entry name" value="ATP SYNTHASE SUBUNIT A"/>
    <property type="match status" value="1"/>
</dbReference>
<evidence type="ECO:0000256" key="12">
    <source>
        <dbReference type="RuleBase" id="RU000483"/>
    </source>
</evidence>
<evidence type="ECO:0000313" key="13">
    <source>
        <dbReference type="EMBL" id="QDU45323.1"/>
    </source>
</evidence>
<keyword evidence="14" id="KW-1185">Reference proteome</keyword>
<feature type="transmembrane region" description="Helical" evidence="11">
    <location>
        <begin position="79"/>
        <end position="98"/>
    </location>
</feature>
<dbReference type="GO" id="GO:0045259">
    <property type="term" value="C:proton-transporting ATP synthase complex"/>
    <property type="evidence" value="ECO:0007669"/>
    <property type="project" value="UniProtKB-KW"/>
</dbReference>
<dbReference type="HAMAP" id="MF_01393">
    <property type="entry name" value="ATP_synth_a_bact"/>
    <property type="match status" value="1"/>
</dbReference>
<evidence type="ECO:0000313" key="14">
    <source>
        <dbReference type="Proteomes" id="UP000319383"/>
    </source>
</evidence>
<comment type="function">
    <text evidence="11 12">Key component of the proton channel; it plays a direct role in the translocation of protons across the membrane.</text>
</comment>
<evidence type="ECO:0000256" key="10">
    <source>
        <dbReference type="ARBA" id="ARBA00023310"/>
    </source>
</evidence>
<dbReference type="OrthoDB" id="9809130at2"/>
<keyword evidence="10 11" id="KW-0066">ATP synthesis</keyword>
<keyword evidence="3 11" id="KW-0813">Transport</keyword>
<keyword evidence="6 11" id="KW-0375">Hydrogen ion transport</keyword>
<dbReference type="GO" id="GO:0005886">
    <property type="term" value="C:plasma membrane"/>
    <property type="evidence" value="ECO:0007669"/>
    <property type="project" value="UniProtKB-SubCell"/>
</dbReference>
<dbReference type="InterPro" id="IPR000568">
    <property type="entry name" value="ATP_synth_F0_asu"/>
</dbReference>
<dbReference type="AlphaFoldDB" id="A0A517ZS94"/>
<keyword evidence="5 11" id="KW-0812">Transmembrane</keyword>
<keyword evidence="4 11" id="KW-0138">CF(0)</keyword>
<dbReference type="RefSeq" id="WP_145377712.1">
    <property type="nucleotide sequence ID" value="NZ_CAXBED010000129.1"/>
</dbReference>
<dbReference type="NCBIfam" id="TIGR01131">
    <property type="entry name" value="ATP_synt_6_or_A"/>
    <property type="match status" value="1"/>
</dbReference>
<dbReference type="EMBL" id="CP036276">
    <property type="protein sequence ID" value="QDU45323.1"/>
    <property type="molecule type" value="Genomic_DNA"/>
</dbReference>
<evidence type="ECO:0000256" key="7">
    <source>
        <dbReference type="ARBA" id="ARBA00022989"/>
    </source>
</evidence>
<feature type="transmembrane region" description="Helical" evidence="11">
    <location>
        <begin position="168"/>
        <end position="188"/>
    </location>
</feature>
<organism evidence="13 14">
    <name type="scientific">Symmachiella dynata</name>
    <dbReference type="NCBI Taxonomy" id="2527995"/>
    <lineage>
        <taxon>Bacteria</taxon>
        <taxon>Pseudomonadati</taxon>
        <taxon>Planctomycetota</taxon>
        <taxon>Planctomycetia</taxon>
        <taxon>Planctomycetales</taxon>
        <taxon>Planctomycetaceae</taxon>
        <taxon>Symmachiella</taxon>
    </lineage>
</organism>
<feature type="transmembrane region" description="Helical" evidence="11">
    <location>
        <begin position="208"/>
        <end position="227"/>
    </location>
</feature>
<evidence type="ECO:0000256" key="3">
    <source>
        <dbReference type="ARBA" id="ARBA00022448"/>
    </source>
</evidence>
<comment type="similarity">
    <text evidence="2 11 12">Belongs to the ATPase A chain family.</text>
</comment>
<dbReference type="InterPro" id="IPR035908">
    <property type="entry name" value="F0_ATP_A_sf"/>
</dbReference>
<evidence type="ECO:0000256" key="6">
    <source>
        <dbReference type="ARBA" id="ARBA00022781"/>
    </source>
</evidence>
<evidence type="ECO:0000256" key="2">
    <source>
        <dbReference type="ARBA" id="ARBA00006810"/>
    </source>
</evidence>
<feature type="transmembrane region" description="Helical" evidence="11">
    <location>
        <begin position="265"/>
        <end position="282"/>
    </location>
</feature>
<dbReference type="SUPFAM" id="SSF81336">
    <property type="entry name" value="F1F0 ATP synthase subunit A"/>
    <property type="match status" value="1"/>
</dbReference>
<dbReference type="KEGG" id="sdyn:Mal52_38170"/>
<keyword evidence="8 11" id="KW-0406">Ion transport</keyword>
<proteinExistence type="inferred from homology"/>
<evidence type="ECO:0000256" key="9">
    <source>
        <dbReference type="ARBA" id="ARBA00023136"/>
    </source>
</evidence>
<protein>
    <recommendedName>
        <fullName evidence="11 12">ATP synthase subunit a</fullName>
    </recommendedName>
    <alternativeName>
        <fullName evidence="11">ATP synthase F0 sector subunit a</fullName>
    </alternativeName>
    <alternativeName>
        <fullName evidence="11">F-ATPase subunit 6</fullName>
    </alternativeName>
</protein>
<accession>A0A517ZS94</accession>
<keyword evidence="7 11" id="KW-1133">Transmembrane helix</keyword>
<evidence type="ECO:0000256" key="8">
    <source>
        <dbReference type="ARBA" id="ARBA00023065"/>
    </source>
</evidence>
<evidence type="ECO:0000256" key="4">
    <source>
        <dbReference type="ARBA" id="ARBA00022547"/>
    </source>
</evidence>
<feature type="transmembrane region" description="Helical" evidence="11">
    <location>
        <begin position="236"/>
        <end position="259"/>
    </location>
</feature>
<dbReference type="CDD" id="cd00310">
    <property type="entry name" value="ATP-synt_Fo_a_6"/>
    <property type="match status" value="1"/>
</dbReference>
<dbReference type="Pfam" id="PF00119">
    <property type="entry name" value="ATP-synt_A"/>
    <property type="match status" value="1"/>
</dbReference>
<dbReference type="Proteomes" id="UP000319383">
    <property type="component" value="Chromosome"/>
</dbReference>
<dbReference type="GO" id="GO:0046933">
    <property type="term" value="F:proton-transporting ATP synthase activity, rotational mechanism"/>
    <property type="evidence" value="ECO:0007669"/>
    <property type="project" value="UniProtKB-UniRule"/>
</dbReference>
<dbReference type="PRINTS" id="PR00123">
    <property type="entry name" value="ATPASEA"/>
</dbReference>
<dbReference type="Gene3D" id="1.20.120.220">
    <property type="entry name" value="ATP synthase, F0 complex, subunit A"/>
    <property type="match status" value="1"/>
</dbReference>
<feature type="transmembrane region" description="Helical" evidence="11">
    <location>
        <begin position="139"/>
        <end position="161"/>
    </location>
</feature>
<reference evidence="13 14" key="1">
    <citation type="submission" date="2019-02" db="EMBL/GenBank/DDBJ databases">
        <title>Deep-cultivation of Planctomycetes and their phenomic and genomic characterization uncovers novel biology.</title>
        <authorList>
            <person name="Wiegand S."/>
            <person name="Jogler M."/>
            <person name="Boedeker C."/>
            <person name="Pinto D."/>
            <person name="Vollmers J."/>
            <person name="Rivas-Marin E."/>
            <person name="Kohn T."/>
            <person name="Peeters S.H."/>
            <person name="Heuer A."/>
            <person name="Rast P."/>
            <person name="Oberbeckmann S."/>
            <person name="Bunk B."/>
            <person name="Jeske O."/>
            <person name="Meyerdierks A."/>
            <person name="Storesund J.E."/>
            <person name="Kallscheuer N."/>
            <person name="Luecker S."/>
            <person name="Lage O.M."/>
            <person name="Pohl T."/>
            <person name="Merkel B.J."/>
            <person name="Hornburger P."/>
            <person name="Mueller R.-W."/>
            <person name="Bruemmer F."/>
            <person name="Labrenz M."/>
            <person name="Spormann A.M."/>
            <person name="Op den Camp H."/>
            <person name="Overmann J."/>
            <person name="Amann R."/>
            <person name="Jetten M.S.M."/>
            <person name="Mascher T."/>
            <person name="Medema M.H."/>
            <person name="Devos D.P."/>
            <person name="Kaster A.-K."/>
            <person name="Ovreas L."/>
            <person name="Rohde M."/>
            <person name="Galperin M.Y."/>
            <person name="Jogler C."/>
        </authorList>
    </citation>
    <scope>NUCLEOTIDE SEQUENCE [LARGE SCALE GENOMIC DNA]</scope>
    <source>
        <strain evidence="13 14">Mal52</strain>
    </source>
</reference>
<sequence length="309" mass="34324">MADPVLHIKDSYYFEVPRMFWRHDYEDLSQVPEYLREAHPDTTVEEFNDALHGKILIPQPFGTPANHHDPATGFCISKFMIIEVVVAIILVLIFTKLAKLISTGERPRGIFWNMFESVLLYVRDHIARPAIGLHDADKFVPLLWTIFFFVLFCNLFGLLPWAGSPTGAFGVTLTLAFVIFGAGLIAGMQKFGPVGYWLNQVPTMDLPWYVAPLKLLIFAIEVLGMFIKHAVLGIRLLANMVAGHLVLLGIMGLIAAAAAAPLANWSLVATIGILGSTIFSLLELFVSFLQAYIFTFLSALFIGASVHHH</sequence>
<evidence type="ECO:0000256" key="1">
    <source>
        <dbReference type="ARBA" id="ARBA00004141"/>
    </source>
</evidence>
<keyword evidence="9 11" id="KW-0472">Membrane</keyword>
<evidence type="ECO:0000256" key="5">
    <source>
        <dbReference type="ARBA" id="ARBA00022692"/>
    </source>
</evidence>